<dbReference type="InterPro" id="IPR011992">
    <property type="entry name" value="EF-hand-dom_pair"/>
</dbReference>
<organism evidence="5 6">
    <name type="scientific">Trichonephila clavata</name>
    <name type="common">Joro spider</name>
    <name type="synonym">Nephila clavata</name>
    <dbReference type="NCBI Taxonomy" id="2740835"/>
    <lineage>
        <taxon>Eukaryota</taxon>
        <taxon>Metazoa</taxon>
        <taxon>Ecdysozoa</taxon>
        <taxon>Arthropoda</taxon>
        <taxon>Chelicerata</taxon>
        <taxon>Arachnida</taxon>
        <taxon>Araneae</taxon>
        <taxon>Araneomorphae</taxon>
        <taxon>Entelegynae</taxon>
        <taxon>Araneoidea</taxon>
        <taxon>Nephilidae</taxon>
        <taxon>Trichonephila</taxon>
    </lineage>
</organism>
<keyword evidence="3" id="KW-0812">Transmembrane</keyword>
<evidence type="ECO:0000259" key="4">
    <source>
        <dbReference type="Pfam" id="PF16041"/>
    </source>
</evidence>
<dbReference type="Proteomes" id="UP000887116">
    <property type="component" value="Unassembled WGS sequence"/>
</dbReference>
<reference evidence="5" key="1">
    <citation type="submission" date="2020-07" db="EMBL/GenBank/DDBJ databases">
        <title>Multicomponent nature underlies the extraordinary mechanical properties of spider dragline silk.</title>
        <authorList>
            <person name="Kono N."/>
            <person name="Nakamura H."/>
            <person name="Mori M."/>
            <person name="Yoshida Y."/>
            <person name="Ohtoshi R."/>
            <person name="Malay A.D."/>
            <person name="Moran D.A.P."/>
            <person name="Tomita M."/>
            <person name="Numata K."/>
            <person name="Arakawa K."/>
        </authorList>
    </citation>
    <scope>NUCLEOTIDE SEQUENCE</scope>
</reference>
<evidence type="ECO:0000256" key="1">
    <source>
        <dbReference type="ARBA" id="ARBA00010994"/>
    </source>
</evidence>
<evidence type="ECO:0000313" key="6">
    <source>
        <dbReference type="Proteomes" id="UP000887116"/>
    </source>
</evidence>
<name>A0A8X6IHA1_TRICU</name>
<evidence type="ECO:0000256" key="3">
    <source>
        <dbReference type="SAM" id="Phobius"/>
    </source>
</evidence>
<dbReference type="Gene3D" id="1.10.238.10">
    <property type="entry name" value="EF-hand"/>
    <property type="match status" value="1"/>
</dbReference>
<sequence length="379" mass="42570">MEPEKEGNFESAEEMGSADKKKQGGGSSSKAIQKPPALDAPTDKDEPQDLETLFDLYANFGDREGANGISLKNVDKWMRQAEILDPKYGITKEDTAQLFEEVAKEEKRIDLDSFQGFVHTLARNKQQDIETMMNKLLAAGKPKVQNVSDFMSKICPKDFVPQVVRKPSPVQPSNASGRHPNKQEEKGWKGGNKNFDASGKSTHGDDTSGEDSLSESESDEDTSSISSSQGVLTNETDILYVCSNSLHHEELPTSYTCKHPFTKVARKHTLSHQVEETDYYYYIFSSNTYLDILPNEFSIKFIMDRTHYDYSTSIGNCSTDNHCQLSIPLGSHPKIVVQVEAVNGTLKTEKLRVACKPREWIFMIFYSLFLVVIFLCAFQ</sequence>
<keyword evidence="3" id="KW-0472">Membrane</keyword>
<feature type="domain" description="E3 ubiquitin-protein ligase APD1-4 middle" evidence="4">
    <location>
        <begin position="270"/>
        <end position="376"/>
    </location>
</feature>
<keyword evidence="6" id="KW-1185">Reference proteome</keyword>
<dbReference type="EMBL" id="BMAO01008264">
    <property type="protein sequence ID" value="GFR22174.1"/>
    <property type="molecule type" value="Genomic_DNA"/>
</dbReference>
<feature type="transmembrane region" description="Helical" evidence="3">
    <location>
        <begin position="360"/>
        <end position="378"/>
    </location>
</feature>
<dbReference type="AlphaFoldDB" id="A0A8X6IHA1"/>
<keyword evidence="3" id="KW-1133">Transmembrane helix</keyword>
<dbReference type="Pfam" id="PF16041">
    <property type="entry name" value="APD1-4_M"/>
    <property type="match status" value="1"/>
</dbReference>
<accession>A0A8X6IHA1</accession>
<dbReference type="GO" id="GO:0015631">
    <property type="term" value="F:tubulin binding"/>
    <property type="evidence" value="ECO:0007669"/>
    <property type="project" value="InterPro"/>
</dbReference>
<dbReference type="Pfam" id="PF05517">
    <property type="entry name" value="p25-alpha"/>
    <property type="match status" value="1"/>
</dbReference>
<dbReference type="SUPFAM" id="SSF47473">
    <property type="entry name" value="EF-hand"/>
    <property type="match status" value="1"/>
</dbReference>
<dbReference type="PANTHER" id="PTHR39077">
    <property type="entry name" value="DUF4793 DOMAIN-CONTAINING PROTEIN"/>
    <property type="match status" value="1"/>
</dbReference>
<dbReference type="OrthoDB" id="6435218at2759"/>
<comment type="caution">
    <text evidence="5">The sequence shown here is derived from an EMBL/GenBank/DDBJ whole genome shotgun (WGS) entry which is preliminary data.</text>
</comment>
<dbReference type="GO" id="GO:0046785">
    <property type="term" value="P:microtubule polymerization"/>
    <property type="evidence" value="ECO:0007669"/>
    <property type="project" value="InterPro"/>
</dbReference>
<evidence type="ECO:0000256" key="2">
    <source>
        <dbReference type="SAM" id="MobiDB-lite"/>
    </source>
</evidence>
<comment type="similarity">
    <text evidence="1">Belongs to the TPPP family.</text>
</comment>
<protein>
    <submittedName>
        <fullName evidence="5">DUF4793 domain-containing protein</fullName>
    </submittedName>
</protein>
<gene>
    <name evidence="5" type="primary">AVEN_13223_1</name>
    <name evidence="5" type="ORF">TNCT_487711</name>
</gene>
<feature type="region of interest" description="Disordered" evidence="2">
    <location>
        <begin position="1"/>
        <end position="50"/>
    </location>
</feature>
<feature type="compositionally biased region" description="Acidic residues" evidence="2">
    <location>
        <begin position="207"/>
        <end position="222"/>
    </location>
</feature>
<evidence type="ECO:0000313" key="5">
    <source>
        <dbReference type="EMBL" id="GFR22174.1"/>
    </source>
</evidence>
<feature type="region of interest" description="Disordered" evidence="2">
    <location>
        <begin position="162"/>
        <end position="229"/>
    </location>
</feature>
<dbReference type="PANTHER" id="PTHR39077:SF1">
    <property type="entry name" value="E3 UBIQUITIN-PROTEIN LIGASE APD1-4 MIDDLE DOMAIN-CONTAINING PROTEIN"/>
    <property type="match status" value="1"/>
</dbReference>
<dbReference type="InterPro" id="IPR008907">
    <property type="entry name" value="TPP/p25"/>
</dbReference>
<dbReference type="InterPro" id="IPR032010">
    <property type="entry name" value="APD1-4_M"/>
</dbReference>
<proteinExistence type="inferred from homology"/>